<proteinExistence type="inferred from homology"/>
<keyword evidence="4 9" id="KW-0812">Transmembrane</keyword>
<dbReference type="PANTHER" id="PTHR33910">
    <property type="entry name" value="PROTEIN TRANSLOCASE SUBUNIT SECE"/>
    <property type="match status" value="1"/>
</dbReference>
<dbReference type="GO" id="GO:0008320">
    <property type="term" value="F:protein transmembrane transporter activity"/>
    <property type="evidence" value="ECO:0007669"/>
    <property type="project" value="UniProtKB-UniRule"/>
</dbReference>
<dbReference type="PANTHER" id="PTHR33910:SF1">
    <property type="entry name" value="PROTEIN TRANSLOCASE SUBUNIT SECE"/>
    <property type="match status" value="1"/>
</dbReference>
<name>A0A9X2BBY1_9BACL</name>
<feature type="transmembrane region" description="Helical" evidence="9">
    <location>
        <begin position="34"/>
        <end position="55"/>
    </location>
</feature>
<sequence>MADIAEKTRKSPAKFLSDVKKEMKKVSWPKRDELIRYTTITLVTVVLMAIFFWAVDLGISKLIELILD</sequence>
<dbReference type="Proteomes" id="UP001139011">
    <property type="component" value="Unassembled WGS sequence"/>
</dbReference>
<dbReference type="GO" id="GO:0065002">
    <property type="term" value="P:intracellular protein transmembrane transport"/>
    <property type="evidence" value="ECO:0007669"/>
    <property type="project" value="UniProtKB-UniRule"/>
</dbReference>
<evidence type="ECO:0000256" key="1">
    <source>
        <dbReference type="ARBA" id="ARBA00004370"/>
    </source>
</evidence>
<evidence type="ECO:0000256" key="4">
    <source>
        <dbReference type="ARBA" id="ARBA00022692"/>
    </source>
</evidence>
<comment type="subunit">
    <text evidence="9">Component of the Sec protein translocase complex. Heterotrimer consisting of SecY, SecE and SecG subunits. The heterotrimers can form oligomers, although 1 heterotrimer is thought to be able to translocate proteins. Interacts with the ribosome. Interacts with SecDF, and other proteins may be involved. Interacts with SecA.</text>
</comment>
<dbReference type="InterPro" id="IPR005807">
    <property type="entry name" value="SecE_bac"/>
</dbReference>
<keyword evidence="3 9" id="KW-1003">Cell membrane</keyword>
<dbReference type="InterPro" id="IPR001901">
    <property type="entry name" value="Translocase_SecE/Sec61-g"/>
</dbReference>
<organism evidence="10 11">
    <name type="scientific">Fictibacillus marinisediminis</name>
    <dbReference type="NCBI Taxonomy" id="2878389"/>
    <lineage>
        <taxon>Bacteria</taxon>
        <taxon>Bacillati</taxon>
        <taxon>Bacillota</taxon>
        <taxon>Bacilli</taxon>
        <taxon>Bacillales</taxon>
        <taxon>Fictibacillaceae</taxon>
        <taxon>Fictibacillus</taxon>
    </lineage>
</organism>
<comment type="function">
    <text evidence="9">Essential subunit of the Sec protein translocation channel SecYEG. Clamps together the 2 halves of SecY. May contact the channel plug during translocation.</text>
</comment>
<dbReference type="AlphaFoldDB" id="A0A9X2BBY1"/>
<evidence type="ECO:0000256" key="9">
    <source>
        <dbReference type="HAMAP-Rule" id="MF_00422"/>
    </source>
</evidence>
<dbReference type="Gene3D" id="1.20.5.1030">
    <property type="entry name" value="Preprotein translocase secy subunit"/>
    <property type="match status" value="1"/>
</dbReference>
<dbReference type="GO" id="GO:0005886">
    <property type="term" value="C:plasma membrane"/>
    <property type="evidence" value="ECO:0007669"/>
    <property type="project" value="UniProtKB-SubCell"/>
</dbReference>
<evidence type="ECO:0000256" key="7">
    <source>
        <dbReference type="ARBA" id="ARBA00023010"/>
    </source>
</evidence>
<dbReference type="HAMAP" id="MF_00422">
    <property type="entry name" value="SecE"/>
    <property type="match status" value="1"/>
</dbReference>
<evidence type="ECO:0000256" key="3">
    <source>
        <dbReference type="ARBA" id="ARBA00022475"/>
    </source>
</evidence>
<dbReference type="InterPro" id="IPR038379">
    <property type="entry name" value="SecE_sf"/>
</dbReference>
<comment type="caution">
    <text evidence="10">The sequence shown here is derived from an EMBL/GenBank/DDBJ whole genome shotgun (WGS) entry which is preliminary data.</text>
</comment>
<gene>
    <name evidence="9 10" type="primary">secE</name>
    <name evidence="10" type="ORF">LCY76_00705</name>
</gene>
<dbReference type="NCBIfam" id="TIGR00964">
    <property type="entry name" value="secE_bact"/>
    <property type="match status" value="1"/>
</dbReference>
<dbReference type="GO" id="GO:0006605">
    <property type="term" value="P:protein targeting"/>
    <property type="evidence" value="ECO:0007669"/>
    <property type="project" value="UniProtKB-UniRule"/>
</dbReference>
<keyword evidence="5 9" id="KW-0653">Protein transport</keyword>
<evidence type="ECO:0000313" key="11">
    <source>
        <dbReference type="Proteomes" id="UP001139011"/>
    </source>
</evidence>
<evidence type="ECO:0000313" key="10">
    <source>
        <dbReference type="EMBL" id="MCK6255175.1"/>
    </source>
</evidence>
<dbReference type="GO" id="GO:0009306">
    <property type="term" value="P:protein secretion"/>
    <property type="evidence" value="ECO:0007669"/>
    <property type="project" value="UniProtKB-UniRule"/>
</dbReference>
<comment type="similarity">
    <text evidence="9">Belongs to the SecE/SEC61-gamma family.</text>
</comment>
<keyword evidence="7 9" id="KW-0811">Translocation</keyword>
<comment type="subcellular location">
    <subcellularLocation>
        <location evidence="9">Cell membrane</location>
        <topology evidence="9">Single-pass membrane protein</topology>
    </subcellularLocation>
    <subcellularLocation>
        <location evidence="1">Membrane</location>
    </subcellularLocation>
</comment>
<dbReference type="PRINTS" id="PR01650">
    <property type="entry name" value="SECETRNLCASE"/>
</dbReference>
<evidence type="ECO:0000256" key="5">
    <source>
        <dbReference type="ARBA" id="ARBA00022927"/>
    </source>
</evidence>
<accession>A0A9X2BBY1</accession>
<dbReference type="EMBL" id="JAIWJX010000002">
    <property type="protein sequence ID" value="MCK6255175.1"/>
    <property type="molecule type" value="Genomic_DNA"/>
</dbReference>
<dbReference type="RefSeq" id="WP_248251073.1">
    <property type="nucleotide sequence ID" value="NZ_JAIWJX010000002.1"/>
</dbReference>
<evidence type="ECO:0000256" key="8">
    <source>
        <dbReference type="ARBA" id="ARBA00023136"/>
    </source>
</evidence>
<evidence type="ECO:0000256" key="2">
    <source>
        <dbReference type="ARBA" id="ARBA00022448"/>
    </source>
</evidence>
<dbReference type="GO" id="GO:0043952">
    <property type="term" value="P:protein transport by the Sec complex"/>
    <property type="evidence" value="ECO:0007669"/>
    <property type="project" value="UniProtKB-UniRule"/>
</dbReference>
<dbReference type="PROSITE" id="PS01067">
    <property type="entry name" value="SECE_SEC61G"/>
    <property type="match status" value="1"/>
</dbReference>
<protein>
    <recommendedName>
        <fullName evidence="9">Protein translocase subunit SecE</fullName>
    </recommendedName>
</protein>
<keyword evidence="11" id="KW-1185">Reference proteome</keyword>
<keyword evidence="8 9" id="KW-0472">Membrane</keyword>
<dbReference type="Pfam" id="PF00584">
    <property type="entry name" value="SecE"/>
    <property type="match status" value="1"/>
</dbReference>
<evidence type="ECO:0000256" key="6">
    <source>
        <dbReference type="ARBA" id="ARBA00022989"/>
    </source>
</evidence>
<keyword evidence="2 9" id="KW-0813">Transport</keyword>
<keyword evidence="6 9" id="KW-1133">Transmembrane helix</keyword>
<reference evidence="10" key="1">
    <citation type="submission" date="2021-09" db="EMBL/GenBank/DDBJ databases">
        <title>Genome analysis of Fictibacillus sp. KIGAM418 isolated from marine sediment.</title>
        <authorList>
            <person name="Seo M.-J."/>
            <person name="Cho E.-S."/>
            <person name="Hwang C.Y."/>
        </authorList>
    </citation>
    <scope>NUCLEOTIDE SEQUENCE</scope>
    <source>
        <strain evidence="10">KIGAM418</strain>
    </source>
</reference>